<sequence>MPLLSIIVPVYNEEEFLGALLGRVLAAALPEGLEREIVVVDDGSDDGSWEIATRYAKDHPEQVRAFRHEKNRGKGAAIRTGLEQVKGEYTVIQDADLEYDPREYPKLLAPLLVGKADVVYGTRFAVGNERRVLYFWHSLANWFLTNTVNLFSDLNLTDVWTCYKVFRTSLIQSIPLRSDGFGFEPEVTIKLSQRQVHIYETPISYHGRTYEEGKKIGKWDALLALLTVLRFAFLRDIYKESGPEILDTLSGAMRFNRWMADTIRPYVGQRVLEIGAGIGNLSRCLAPRRELYLASDIDEEHLARLRSRLSHRPNFRAVTCNLSHPPDFDELENQVDTIVCLNVLEHVEADRTGLQNMYRALTPGGRAIVLVPEGMSVYGELDRVLGHCRRYSEAELREKVLTAGFEIETLFGFNRPTRPGWWFNGRILRKRSFSRFQLAVFDRMVWLWKRIDGWLPWSPTSLIVIARKPR</sequence>
<dbReference type="Pfam" id="PF08242">
    <property type="entry name" value="Methyltransf_12"/>
    <property type="match status" value="1"/>
</dbReference>
<keyword evidence="4" id="KW-1185">Reference proteome</keyword>
<feature type="domain" description="Glycosyltransferase 2-like" evidence="1">
    <location>
        <begin position="5"/>
        <end position="172"/>
    </location>
</feature>
<dbReference type="CDD" id="cd02440">
    <property type="entry name" value="AdoMet_MTases"/>
    <property type="match status" value="1"/>
</dbReference>
<dbReference type="SUPFAM" id="SSF53335">
    <property type="entry name" value="S-adenosyl-L-methionine-dependent methyltransferases"/>
    <property type="match status" value="1"/>
</dbReference>
<keyword evidence="3" id="KW-0808">Transferase</keyword>
<dbReference type="SUPFAM" id="SSF53448">
    <property type="entry name" value="Nucleotide-diphospho-sugar transferases"/>
    <property type="match status" value="1"/>
</dbReference>
<dbReference type="InterPro" id="IPR013217">
    <property type="entry name" value="Methyltransf_12"/>
</dbReference>
<dbReference type="CDD" id="cd04179">
    <property type="entry name" value="DPM_DPG-synthase_like"/>
    <property type="match status" value="1"/>
</dbReference>
<organism evidence="3 4">
    <name type="scientific">Paludibaculum fermentans</name>
    <dbReference type="NCBI Taxonomy" id="1473598"/>
    <lineage>
        <taxon>Bacteria</taxon>
        <taxon>Pseudomonadati</taxon>
        <taxon>Acidobacteriota</taxon>
        <taxon>Terriglobia</taxon>
        <taxon>Bryobacterales</taxon>
        <taxon>Bryobacteraceae</taxon>
        <taxon>Paludibaculum</taxon>
    </lineage>
</organism>
<gene>
    <name evidence="3" type="ORF">IRI77_31445</name>
</gene>
<name>A0A7S7NP61_PALFE</name>
<dbReference type="Pfam" id="PF00535">
    <property type="entry name" value="Glycos_transf_2"/>
    <property type="match status" value="1"/>
</dbReference>
<dbReference type="Gene3D" id="3.90.550.10">
    <property type="entry name" value="Spore Coat Polysaccharide Biosynthesis Protein SpsA, Chain A"/>
    <property type="match status" value="1"/>
</dbReference>
<protein>
    <submittedName>
        <fullName evidence="3">Glycosyltransferase</fullName>
    </submittedName>
</protein>
<dbReference type="InterPro" id="IPR029044">
    <property type="entry name" value="Nucleotide-diphossugar_trans"/>
</dbReference>
<dbReference type="PANTHER" id="PTHR48090:SF7">
    <property type="entry name" value="RFBJ PROTEIN"/>
    <property type="match status" value="1"/>
</dbReference>
<feature type="domain" description="Methyltransferase type 12" evidence="2">
    <location>
        <begin position="272"/>
        <end position="366"/>
    </location>
</feature>
<dbReference type="GO" id="GO:0016740">
    <property type="term" value="F:transferase activity"/>
    <property type="evidence" value="ECO:0007669"/>
    <property type="project" value="UniProtKB-KW"/>
</dbReference>
<dbReference type="InterPro" id="IPR029063">
    <property type="entry name" value="SAM-dependent_MTases_sf"/>
</dbReference>
<dbReference type="KEGG" id="pfer:IRI77_31445"/>
<dbReference type="InterPro" id="IPR050256">
    <property type="entry name" value="Glycosyltransferase_2"/>
</dbReference>
<dbReference type="PANTHER" id="PTHR48090">
    <property type="entry name" value="UNDECAPRENYL-PHOSPHATE 4-DEOXY-4-FORMAMIDO-L-ARABINOSE TRANSFERASE-RELATED"/>
    <property type="match status" value="1"/>
</dbReference>
<dbReference type="RefSeq" id="WP_194448907.1">
    <property type="nucleotide sequence ID" value="NZ_CP063849.1"/>
</dbReference>
<dbReference type="Proteomes" id="UP000593892">
    <property type="component" value="Chromosome"/>
</dbReference>
<proteinExistence type="predicted"/>
<evidence type="ECO:0000259" key="2">
    <source>
        <dbReference type="Pfam" id="PF08242"/>
    </source>
</evidence>
<dbReference type="EMBL" id="CP063849">
    <property type="protein sequence ID" value="QOY87238.1"/>
    <property type="molecule type" value="Genomic_DNA"/>
</dbReference>
<evidence type="ECO:0000313" key="3">
    <source>
        <dbReference type="EMBL" id="QOY87238.1"/>
    </source>
</evidence>
<accession>A0A7S7NP61</accession>
<reference evidence="3 4" key="1">
    <citation type="submission" date="2020-10" db="EMBL/GenBank/DDBJ databases">
        <title>Complete genome sequence of Paludibaculum fermentans P105T, a facultatively anaerobic acidobacterium capable of dissimilatory Fe(III) reduction.</title>
        <authorList>
            <person name="Dedysh S.N."/>
            <person name="Beletsky A.V."/>
            <person name="Kulichevskaya I.S."/>
            <person name="Mardanov A.V."/>
            <person name="Ravin N.V."/>
        </authorList>
    </citation>
    <scope>NUCLEOTIDE SEQUENCE [LARGE SCALE GENOMIC DNA]</scope>
    <source>
        <strain evidence="3 4">P105</strain>
    </source>
</reference>
<evidence type="ECO:0000259" key="1">
    <source>
        <dbReference type="Pfam" id="PF00535"/>
    </source>
</evidence>
<evidence type="ECO:0000313" key="4">
    <source>
        <dbReference type="Proteomes" id="UP000593892"/>
    </source>
</evidence>
<dbReference type="AlphaFoldDB" id="A0A7S7NP61"/>
<dbReference type="InterPro" id="IPR001173">
    <property type="entry name" value="Glyco_trans_2-like"/>
</dbReference>
<dbReference type="Gene3D" id="3.40.50.150">
    <property type="entry name" value="Vaccinia Virus protein VP39"/>
    <property type="match status" value="1"/>
</dbReference>